<gene>
    <name evidence="3" type="ORF">GJ744_003985</name>
</gene>
<keyword evidence="4" id="KW-1185">Reference proteome</keyword>
<evidence type="ECO:0000256" key="2">
    <source>
        <dbReference type="SAM" id="SignalP"/>
    </source>
</evidence>
<keyword evidence="2" id="KW-0732">Signal</keyword>
<feature type="chain" id="PRO_5034293138" evidence="2">
    <location>
        <begin position="19"/>
        <end position="131"/>
    </location>
</feature>
<evidence type="ECO:0000256" key="1">
    <source>
        <dbReference type="SAM" id="MobiDB-lite"/>
    </source>
</evidence>
<protein>
    <submittedName>
        <fullName evidence="3">Uncharacterized protein</fullName>
    </submittedName>
</protein>
<name>A0A8H7DXT9_9EURO</name>
<dbReference type="AlphaFoldDB" id="A0A8H7DXT9"/>
<evidence type="ECO:0000313" key="4">
    <source>
        <dbReference type="Proteomes" id="UP000606974"/>
    </source>
</evidence>
<comment type="caution">
    <text evidence="3">The sequence shown here is derived from an EMBL/GenBank/DDBJ whole genome shotgun (WGS) entry which is preliminary data.</text>
</comment>
<dbReference type="EMBL" id="JAACFV010000185">
    <property type="protein sequence ID" value="KAF7503304.1"/>
    <property type="molecule type" value="Genomic_DNA"/>
</dbReference>
<proteinExistence type="predicted"/>
<evidence type="ECO:0000313" key="3">
    <source>
        <dbReference type="EMBL" id="KAF7503304.1"/>
    </source>
</evidence>
<organism evidence="3 4">
    <name type="scientific">Endocarpon pusillum</name>
    <dbReference type="NCBI Taxonomy" id="364733"/>
    <lineage>
        <taxon>Eukaryota</taxon>
        <taxon>Fungi</taxon>
        <taxon>Dikarya</taxon>
        <taxon>Ascomycota</taxon>
        <taxon>Pezizomycotina</taxon>
        <taxon>Eurotiomycetes</taxon>
        <taxon>Chaetothyriomycetidae</taxon>
        <taxon>Verrucariales</taxon>
        <taxon>Verrucariaceae</taxon>
        <taxon>Endocarpon</taxon>
    </lineage>
</organism>
<feature type="signal peptide" evidence="2">
    <location>
        <begin position="1"/>
        <end position="18"/>
    </location>
</feature>
<reference evidence="3" key="1">
    <citation type="submission" date="2020-02" db="EMBL/GenBank/DDBJ databases">
        <authorList>
            <person name="Palmer J.M."/>
        </authorList>
    </citation>
    <scope>NUCLEOTIDE SEQUENCE</scope>
    <source>
        <strain evidence="3">EPUS1.4</strain>
        <tissue evidence="3">Thallus</tissue>
    </source>
</reference>
<feature type="region of interest" description="Disordered" evidence="1">
    <location>
        <begin position="73"/>
        <end position="131"/>
    </location>
</feature>
<sequence length="131" mass="14600">MVSAWSALGLVSGAAVSGDKTCQFRGSKCSYVIREIDQGQYVLVGQVYEAQSEYGGQPVELLEDPRQCDTGWRHRNDGAFYATRQNNPTKQENDEDGEKLKKPRKVKQRPTVYPHSKLTPEEAEELGPIGV</sequence>
<accession>A0A8H7DXT9</accession>
<dbReference type="Proteomes" id="UP000606974">
    <property type="component" value="Unassembled WGS sequence"/>
</dbReference>